<proteinExistence type="predicted"/>
<reference evidence="2" key="1">
    <citation type="journal article" date="2023" name="Mol. Phylogenet. Evol.">
        <title>Genome-scale phylogeny and comparative genomics of the fungal order Sordariales.</title>
        <authorList>
            <person name="Hensen N."/>
            <person name="Bonometti L."/>
            <person name="Westerberg I."/>
            <person name="Brannstrom I.O."/>
            <person name="Guillou S."/>
            <person name="Cros-Aarteil S."/>
            <person name="Calhoun S."/>
            <person name="Haridas S."/>
            <person name="Kuo A."/>
            <person name="Mondo S."/>
            <person name="Pangilinan J."/>
            <person name="Riley R."/>
            <person name="LaButti K."/>
            <person name="Andreopoulos B."/>
            <person name="Lipzen A."/>
            <person name="Chen C."/>
            <person name="Yan M."/>
            <person name="Daum C."/>
            <person name="Ng V."/>
            <person name="Clum A."/>
            <person name="Steindorff A."/>
            <person name="Ohm R.A."/>
            <person name="Martin F."/>
            <person name="Silar P."/>
            <person name="Natvig D.O."/>
            <person name="Lalanne C."/>
            <person name="Gautier V."/>
            <person name="Ament-Velasquez S.L."/>
            <person name="Kruys A."/>
            <person name="Hutchinson M.I."/>
            <person name="Powell A.J."/>
            <person name="Barry K."/>
            <person name="Miller A.N."/>
            <person name="Grigoriev I.V."/>
            <person name="Debuchy R."/>
            <person name="Gladieux P."/>
            <person name="Hiltunen Thoren M."/>
            <person name="Johannesson H."/>
        </authorList>
    </citation>
    <scope>NUCLEOTIDE SEQUENCE [LARGE SCALE GENOMIC DNA]</scope>
    <source>
        <strain evidence="2">CBS 340.73</strain>
    </source>
</reference>
<comment type="caution">
    <text evidence="1">The sequence shown here is derived from an EMBL/GenBank/DDBJ whole genome shotgun (WGS) entry which is preliminary data.</text>
</comment>
<sequence length="104" mass="10989">MRENLKCEGGLFGFLSVASSSTIVAVAATATTTTTTTVNFSQIQSPSPWYHSAHNAGCPTQTCFNLVETVLACPAWLGQRRGVEVTRNMTVPVPPFLAATVASL</sequence>
<keyword evidence="2" id="KW-1185">Reference proteome</keyword>
<name>A0AAN6MVF3_9PEZI</name>
<accession>A0AAN6MVF3</accession>
<gene>
    <name evidence="1" type="ORF">QBC46DRAFT_400466</name>
</gene>
<dbReference type="EMBL" id="MU854017">
    <property type="protein sequence ID" value="KAK3934207.1"/>
    <property type="molecule type" value="Genomic_DNA"/>
</dbReference>
<evidence type="ECO:0000313" key="1">
    <source>
        <dbReference type="EMBL" id="KAK3934207.1"/>
    </source>
</evidence>
<protein>
    <submittedName>
        <fullName evidence="1">Uncharacterized protein</fullName>
    </submittedName>
</protein>
<organism evidence="1 2">
    <name type="scientific">Diplogelasinospora grovesii</name>
    <dbReference type="NCBI Taxonomy" id="303347"/>
    <lineage>
        <taxon>Eukaryota</taxon>
        <taxon>Fungi</taxon>
        <taxon>Dikarya</taxon>
        <taxon>Ascomycota</taxon>
        <taxon>Pezizomycotina</taxon>
        <taxon>Sordariomycetes</taxon>
        <taxon>Sordariomycetidae</taxon>
        <taxon>Sordariales</taxon>
        <taxon>Diplogelasinosporaceae</taxon>
        <taxon>Diplogelasinospora</taxon>
    </lineage>
</organism>
<dbReference type="Proteomes" id="UP001303473">
    <property type="component" value="Unassembled WGS sequence"/>
</dbReference>
<dbReference type="AlphaFoldDB" id="A0AAN6MVF3"/>
<evidence type="ECO:0000313" key="2">
    <source>
        <dbReference type="Proteomes" id="UP001303473"/>
    </source>
</evidence>